<evidence type="ECO:0000256" key="1">
    <source>
        <dbReference type="ARBA" id="ARBA00022737"/>
    </source>
</evidence>
<dbReference type="EMBL" id="OP534061">
    <property type="protein sequence ID" value="UYE92423.1"/>
    <property type="molecule type" value="Genomic_DNA"/>
</dbReference>
<sequence length="137" mass="13371">MSAEQIKALFAAGKTMTQESFASLVDFLQEQKGPKGDPGETGPIGPAGPKGDTGEAGTPGPKGDQGVPGPKGDTGETGPIGPKGDQGDQGVPGANGADGKSITAIELKTNEGGQVTGGTATLSDHSTIEITVSQAGV</sequence>
<organism evidence="3 4">
    <name type="scientific">Enterococcus phage H1</name>
    <dbReference type="NCBI Taxonomy" id="2982918"/>
    <lineage>
        <taxon>Viruses</taxon>
        <taxon>Duplodnaviria</taxon>
        <taxon>Heunggongvirae</taxon>
        <taxon>Uroviricota</taxon>
        <taxon>Caudoviricetes</taxon>
    </lineage>
</organism>
<gene>
    <name evidence="3" type="ORF">H1_3</name>
</gene>
<dbReference type="Proteomes" id="UP001232159">
    <property type="component" value="Segment"/>
</dbReference>
<reference evidence="3" key="1">
    <citation type="submission" date="2022-09" db="EMBL/GenBank/DDBJ databases">
        <authorList>
            <person name="Murray E."/>
            <person name="Buttimer C."/>
            <person name="Hill C."/>
        </authorList>
    </citation>
    <scope>NUCLEOTIDE SEQUENCE</scope>
</reference>
<proteinExistence type="predicted"/>
<keyword evidence="4" id="KW-1185">Reference proteome</keyword>
<dbReference type="InterPro" id="IPR050938">
    <property type="entry name" value="Collagen_Structural_Proteins"/>
</dbReference>
<dbReference type="Pfam" id="PF01391">
    <property type="entry name" value="Collagen"/>
    <property type="match status" value="1"/>
</dbReference>
<feature type="compositionally biased region" description="Polar residues" evidence="2">
    <location>
        <begin position="111"/>
        <end position="121"/>
    </location>
</feature>
<name>A0AAE9T773_9CAUD</name>
<protein>
    <submittedName>
        <fullName evidence="3">Tail fiber protein</fullName>
    </submittedName>
</protein>
<evidence type="ECO:0000256" key="2">
    <source>
        <dbReference type="SAM" id="MobiDB-lite"/>
    </source>
</evidence>
<keyword evidence="1" id="KW-0677">Repeat</keyword>
<evidence type="ECO:0000313" key="4">
    <source>
        <dbReference type="Proteomes" id="UP001232159"/>
    </source>
</evidence>
<accession>A0AAE9T773</accession>
<dbReference type="Gene3D" id="1.20.5.320">
    <property type="entry name" value="6-Phosphogluconate Dehydrogenase, domain 3"/>
    <property type="match status" value="1"/>
</dbReference>
<dbReference type="PANTHER" id="PTHR37456:SF3">
    <property type="entry name" value="COLLAGEN ALPHA-1(XXV) CHAIN"/>
    <property type="match status" value="1"/>
</dbReference>
<dbReference type="InterPro" id="IPR008160">
    <property type="entry name" value="Collagen"/>
</dbReference>
<feature type="region of interest" description="Disordered" evidence="2">
    <location>
        <begin position="25"/>
        <end position="121"/>
    </location>
</feature>
<evidence type="ECO:0000313" key="3">
    <source>
        <dbReference type="EMBL" id="UYE92423.1"/>
    </source>
</evidence>
<dbReference type="PANTHER" id="PTHR37456">
    <property type="entry name" value="SI:CH211-266K2.1"/>
    <property type="match status" value="1"/>
</dbReference>